<dbReference type="Proteomes" id="UP000257014">
    <property type="component" value="Unassembled WGS sequence"/>
</dbReference>
<dbReference type="PANTHER" id="PTHR34448">
    <property type="entry name" value="AMINOPEPTIDASE"/>
    <property type="match status" value="1"/>
</dbReference>
<protein>
    <submittedName>
        <fullName evidence="2">Aminopeptidase</fullName>
    </submittedName>
</protein>
<dbReference type="GO" id="GO:0004177">
    <property type="term" value="F:aminopeptidase activity"/>
    <property type="evidence" value="ECO:0007669"/>
    <property type="project" value="UniProtKB-KW"/>
</dbReference>
<organism evidence="2 3">
    <name type="scientific">Caldibacillus debilis</name>
    <dbReference type="NCBI Taxonomy" id="301148"/>
    <lineage>
        <taxon>Bacteria</taxon>
        <taxon>Bacillati</taxon>
        <taxon>Bacillota</taxon>
        <taxon>Bacilli</taxon>
        <taxon>Bacillales</taxon>
        <taxon>Bacillaceae</taxon>
        <taxon>Caldibacillus</taxon>
    </lineage>
</organism>
<keyword evidence="2" id="KW-0645">Protease</keyword>
<proteinExistence type="predicted"/>
<evidence type="ECO:0000256" key="1">
    <source>
        <dbReference type="ARBA" id="ARBA00022723"/>
    </source>
</evidence>
<evidence type="ECO:0000313" key="2">
    <source>
        <dbReference type="EMBL" id="REJ27806.1"/>
    </source>
</evidence>
<dbReference type="SUPFAM" id="SSF144052">
    <property type="entry name" value="Thermophilic metalloprotease-like"/>
    <property type="match status" value="1"/>
</dbReference>
<dbReference type="EMBL" id="QEWE01000019">
    <property type="protein sequence ID" value="REJ27806.1"/>
    <property type="molecule type" value="Genomic_DNA"/>
</dbReference>
<keyword evidence="2" id="KW-0378">Hydrolase</keyword>
<sequence>MEKITEIAKTILMRNMNLSDGENILIVCDTGMKEIADLFYRAGTALRHETVLMVMEPRSRSGEEPPETVAEAMKRADVVLCITQHSLTHTNARKKASEAGARVATMPGITVDMFSEGAITADCSEIERLTDHFCRILDQGSEVKIIKGQTRLTFSIEGRKSLKSTGIFRKRGESGNLPSGESYIAPLEDSANGTILVDGSIAGIGVLSRPITLSIKNGKLEGASGPEGKKLMELLGPGKGRILAEFGIGTNKKARLSGNVLEDEKVFGTVHIAFGSNKPFGGTNEAGVHIDCVILNPEVWVDDQKLVLK</sequence>
<dbReference type="GO" id="GO:0006508">
    <property type="term" value="P:proteolysis"/>
    <property type="evidence" value="ECO:0007669"/>
    <property type="project" value="InterPro"/>
</dbReference>
<dbReference type="RefSeq" id="WP_120668838.1">
    <property type="nucleotide sequence ID" value="NZ_QEWE01000019.1"/>
</dbReference>
<keyword evidence="2" id="KW-0031">Aminopeptidase</keyword>
<reference evidence="2 3" key="1">
    <citation type="submission" date="2018-03" db="EMBL/GenBank/DDBJ databases">
        <authorList>
            <person name="Keele B.F."/>
        </authorList>
    </citation>
    <scope>NUCLEOTIDE SEQUENCE [LARGE SCALE GENOMIC DNA]</scope>
    <source>
        <strain evidence="2">ZCTH4_d</strain>
    </source>
</reference>
<dbReference type="Pfam" id="PF26233">
    <property type="entry name" value="NicX"/>
    <property type="match status" value="1"/>
</dbReference>
<dbReference type="PANTHER" id="PTHR34448:SF1">
    <property type="entry name" value="BLL6088 PROTEIN"/>
    <property type="match status" value="1"/>
</dbReference>
<accession>A0A3E0K398</accession>
<gene>
    <name evidence="2" type="ORF">C6P37_10095</name>
</gene>
<evidence type="ECO:0000313" key="3">
    <source>
        <dbReference type="Proteomes" id="UP000257014"/>
    </source>
</evidence>
<dbReference type="InterPro" id="IPR052170">
    <property type="entry name" value="M29_Exopeptidase"/>
</dbReference>
<dbReference type="GO" id="GO:0046872">
    <property type="term" value="F:metal ion binding"/>
    <property type="evidence" value="ECO:0007669"/>
    <property type="project" value="UniProtKB-KW"/>
</dbReference>
<comment type="caution">
    <text evidence="2">The sequence shown here is derived from an EMBL/GenBank/DDBJ whole genome shotgun (WGS) entry which is preliminary data.</text>
</comment>
<dbReference type="InterPro" id="IPR058739">
    <property type="entry name" value="NicX"/>
</dbReference>
<keyword evidence="1" id="KW-0479">Metal-binding</keyword>
<name>A0A3E0K398_9BACI</name>
<dbReference type="AlphaFoldDB" id="A0A3E0K398"/>